<dbReference type="PANTHER" id="PTHR31744:SF233">
    <property type="entry name" value="NAC DOMAIN-CONTAINING PROTEIN 72-LIKE"/>
    <property type="match status" value="1"/>
</dbReference>
<evidence type="ECO:0000256" key="1">
    <source>
        <dbReference type="ARBA" id="ARBA00004123"/>
    </source>
</evidence>
<comment type="subcellular location">
    <subcellularLocation>
        <location evidence="1">Nucleus</location>
    </subcellularLocation>
</comment>
<proteinExistence type="predicted"/>
<evidence type="ECO:0000256" key="3">
    <source>
        <dbReference type="ARBA" id="ARBA00023163"/>
    </source>
</evidence>
<evidence type="ECO:0000313" key="7">
    <source>
        <dbReference type="Proteomes" id="UP000824469"/>
    </source>
</evidence>
<dbReference type="SUPFAM" id="SSF101941">
    <property type="entry name" value="NAC domain"/>
    <property type="match status" value="1"/>
</dbReference>
<dbReference type="Proteomes" id="UP000824469">
    <property type="component" value="Unassembled WGS sequence"/>
</dbReference>
<evidence type="ECO:0000256" key="4">
    <source>
        <dbReference type="ARBA" id="ARBA00023242"/>
    </source>
</evidence>
<organism evidence="6 7">
    <name type="scientific">Taxus chinensis</name>
    <name type="common">Chinese yew</name>
    <name type="synonym">Taxus wallichiana var. chinensis</name>
    <dbReference type="NCBI Taxonomy" id="29808"/>
    <lineage>
        <taxon>Eukaryota</taxon>
        <taxon>Viridiplantae</taxon>
        <taxon>Streptophyta</taxon>
        <taxon>Embryophyta</taxon>
        <taxon>Tracheophyta</taxon>
        <taxon>Spermatophyta</taxon>
        <taxon>Pinopsida</taxon>
        <taxon>Pinidae</taxon>
        <taxon>Conifers II</taxon>
        <taxon>Cupressales</taxon>
        <taxon>Taxaceae</taxon>
        <taxon>Taxus</taxon>
    </lineage>
</organism>
<dbReference type="GO" id="GO:0006355">
    <property type="term" value="P:regulation of DNA-templated transcription"/>
    <property type="evidence" value="ECO:0007669"/>
    <property type="project" value="InterPro"/>
</dbReference>
<dbReference type="Pfam" id="PF02365">
    <property type="entry name" value="NAM"/>
    <property type="match status" value="1"/>
</dbReference>
<comment type="caution">
    <text evidence="6">The sequence shown here is derived from an EMBL/GenBank/DDBJ whole genome shotgun (WGS) entry which is preliminary data.</text>
</comment>
<dbReference type="OMA" id="LFREDEW"/>
<dbReference type="Gene3D" id="2.170.150.80">
    <property type="entry name" value="NAC domain"/>
    <property type="match status" value="1"/>
</dbReference>
<evidence type="ECO:0000259" key="5">
    <source>
        <dbReference type="PROSITE" id="PS51005"/>
    </source>
</evidence>
<name>A0AA38L1K9_TAXCH</name>
<protein>
    <recommendedName>
        <fullName evidence="5">NAC domain-containing protein</fullName>
    </recommendedName>
</protein>
<dbReference type="AlphaFoldDB" id="A0AA38L1K9"/>
<dbReference type="PANTHER" id="PTHR31744">
    <property type="entry name" value="PROTEIN CUP-SHAPED COTYLEDON 2-RELATED"/>
    <property type="match status" value="1"/>
</dbReference>
<dbReference type="InterPro" id="IPR003441">
    <property type="entry name" value="NAC-dom"/>
</dbReference>
<keyword evidence="2" id="KW-0805">Transcription regulation</keyword>
<keyword evidence="4" id="KW-0539">Nucleus</keyword>
<keyword evidence="3" id="KW-0804">Transcription</keyword>
<gene>
    <name evidence="6" type="ORF">KI387_026936</name>
</gene>
<reference evidence="6 7" key="1">
    <citation type="journal article" date="2021" name="Nat. Plants">
        <title>The Taxus genome provides insights into paclitaxel biosynthesis.</title>
        <authorList>
            <person name="Xiong X."/>
            <person name="Gou J."/>
            <person name="Liao Q."/>
            <person name="Li Y."/>
            <person name="Zhou Q."/>
            <person name="Bi G."/>
            <person name="Li C."/>
            <person name="Du R."/>
            <person name="Wang X."/>
            <person name="Sun T."/>
            <person name="Guo L."/>
            <person name="Liang H."/>
            <person name="Lu P."/>
            <person name="Wu Y."/>
            <person name="Zhang Z."/>
            <person name="Ro D.K."/>
            <person name="Shang Y."/>
            <person name="Huang S."/>
            <person name="Yan J."/>
        </authorList>
    </citation>
    <scope>NUCLEOTIDE SEQUENCE [LARGE SCALE GENOMIC DNA]</scope>
    <source>
        <strain evidence="6">Ta-2019</strain>
    </source>
</reference>
<dbReference type="GO" id="GO:0003677">
    <property type="term" value="F:DNA binding"/>
    <property type="evidence" value="ECO:0007669"/>
    <property type="project" value="InterPro"/>
</dbReference>
<evidence type="ECO:0000256" key="2">
    <source>
        <dbReference type="ARBA" id="ARBA00023015"/>
    </source>
</evidence>
<keyword evidence="7" id="KW-1185">Reference proteome</keyword>
<dbReference type="PROSITE" id="PS51005">
    <property type="entry name" value="NAC"/>
    <property type="match status" value="1"/>
</dbReference>
<sequence length="155" mass="17782">MEEERRGHPQLPPGFRFHPTDEELLIHYLKNKLSSSSPLPLSIIADVDLYKFDPWDLPGMARFGEQEWYFFSPRERKYPNGTRPNRTAVSGYWKATGIDKPVVISGGSHKLGVKKGLVFYTGRPPKGVKTDWIMHEYRLTDPIRAGAPGRKQSMR</sequence>
<dbReference type="EMBL" id="JAHRHJ020000006">
    <property type="protein sequence ID" value="KAH9311901.1"/>
    <property type="molecule type" value="Genomic_DNA"/>
</dbReference>
<evidence type="ECO:0000313" key="6">
    <source>
        <dbReference type="EMBL" id="KAH9311901.1"/>
    </source>
</evidence>
<dbReference type="GO" id="GO:0005634">
    <property type="term" value="C:nucleus"/>
    <property type="evidence" value="ECO:0007669"/>
    <property type="project" value="UniProtKB-SubCell"/>
</dbReference>
<feature type="non-terminal residue" evidence="6">
    <location>
        <position position="155"/>
    </location>
</feature>
<feature type="domain" description="NAC" evidence="5">
    <location>
        <begin position="11"/>
        <end position="155"/>
    </location>
</feature>
<accession>A0AA38L1K9</accession>
<dbReference type="InterPro" id="IPR036093">
    <property type="entry name" value="NAC_dom_sf"/>
</dbReference>